<comment type="caution">
    <text evidence="1">The sequence shown here is derived from an EMBL/GenBank/DDBJ whole genome shotgun (WGS) entry which is preliminary data.</text>
</comment>
<keyword evidence="2" id="KW-1185">Reference proteome</keyword>
<organism evidence="1 2">
    <name type="scientific">Pleurodeles waltl</name>
    <name type="common">Iberian ribbed newt</name>
    <dbReference type="NCBI Taxonomy" id="8319"/>
    <lineage>
        <taxon>Eukaryota</taxon>
        <taxon>Metazoa</taxon>
        <taxon>Chordata</taxon>
        <taxon>Craniata</taxon>
        <taxon>Vertebrata</taxon>
        <taxon>Euteleostomi</taxon>
        <taxon>Amphibia</taxon>
        <taxon>Batrachia</taxon>
        <taxon>Caudata</taxon>
        <taxon>Salamandroidea</taxon>
        <taxon>Salamandridae</taxon>
        <taxon>Pleurodelinae</taxon>
        <taxon>Pleurodeles</taxon>
    </lineage>
</organism>
<proteinExistence type="predicted"/>
<dbReference type="AlphaFoldDB" id="A0AAV7SKJ7"/>
<evidence type="ECO:0000313" key="2">
    <source>
        <dbReference type="Proteomes" id="UP001066276"/>
    </source>
</evidence>
<evidence type="ECO:0000313" key="1">
    <source>
        <dbReference type="EMBL" id="KAJ1164580.1"/>
    </source>
</evidence>
<reference evidence="1" key="1">
    <citation type="journal article" date="2022" name="bioRxiv">
        <title>Sequencing and chromosome-scale assembly of the giantPleurodeles waltlgenome.</title>
        <authorList>
            <person name="Brown T."/>
            <person name="Elewa A."/>
            <person name="Iarovenko S."/>
            <person name="Subramanian E."/>
            <person name="Araus A.J."/>
            <person name="Petzold A."/>
            <person name="Susuki M."/>
            <person name="Suzuki K.-i.T."/>
            <person name="Hayashi T."/>
            <person name="Toyoda A."/>
            <person name="Oliveira C."/>
            <person name="Osipova E."/>
            <person name="Leigh N.D."/>
            <person name="Simon A."/>
            <person name="Yun M.H."/>
        </authorList>
    </citation>
    <scope>NUCLEOTIDE SEQUENCE</scope>
    <source>
        <strain evidence="1">20211129_DDA</strain>
        <tissue evidence="1">Liver</tissue>
    </source>
</reference>
<dbReference type="EMBL" id="JANPWB010000008">
    <property type="protein sequence ID" value="KAJ1164580.1"/>
    <property type="molecule type" value="Genomic_DNA"/>
</dbReference>
<dbReference type="Proteomes" id="UP001066276">
    <property type="component" value="Chromosome 4_2"/>
</dbReference>
<gene>
    <name evidence="1" type="ORF">NDU88_005016</name>
</gene>
<accession>A0AAV7SKJ7</accession>
<dbReference type="PROSITE" id="PS51257">
    <property type="entry name" value="PROKAR_LIPOPROTEIN"/>
    <property type="match status" value="1"/>
</dbReference>
<sequence length="110" mass="11753">MRRTTWPYPGSCTVSVGCAFHISDLCAASSSATTRHSTLSNISEALHALRSALPGAIGELEPDLTVRRLVWYVVEVGCCAVMYRVSTGDRATETGCGPRSLKLYAAMPGM</sequence>
<name>A0AAV7SKJ7_PLEWA</name>
<protein>
    <submittedName>
        <fullName evidence="1">Uncharacterized protein</fullName>
    </submittedName>
</protein>